<organism evidence="2 3">
    <name type="scientific">Pleuronectes platessa</name>
    <name type="common">European plaice</name>
    <dbReference type="NCBI Taxonomy" id="8262"/>
    <lineage>
        <taxon>Eukaryota</taxon>
        <taxon>Metazoa</taxon>
        <taxon>Chordata</taxon>
        <taxon>Craniata</taxon>
        <taxon>Vertebrata</taxon>
        <taxon>Euteleostomi</taxon>
        <taxon>Actinopterygii</taxon>
        <taxon>Neopterygii</taxon>
        <taxon>Teleostei</taxon>
        <taxon>Neoteleostei</taxon>
        <taxon>Acanthomorphata</taxon>
        <taxon>Carangaria</taxon>
        <taxon>Pleuronectiformes</taxon>
        <taxon>Pleuronectoidei</taxon>
        <taxon>Pleuronectidae</taxon>
        <taxon>Pleuronectes</taxon>
    </lineage>
</organism>
<accession>A0A9N7YCW5</accession>
<dbReference type="AlphaFoldDB" id="A0A9N7YCW5"/>
<evidence type="ECO:0000313" key="2">
    <source>
        <dbReference type="EMBL" id="CAB1421068.1"/>
    </source>
</evidence>
<sequence>MRLKQMLVSVTICSFDLTRQIKLNFISREDVVPESDLWLKRSCSDTWWGLFIRSPVFINQGKVMKTVEITPVTGRGSMLGPSHVHGPVPPDQQMDKRSMCLQLHVSVDPKRPGLSRGDESDTSGRHQASRAHT</sequence>
<keyword evidence="3" id="KW-1185">Reference proteome</keyword>
<proteinExistence type="predicted"/>
<feature type="region of interest" description="Disordered" evidence="1">
    <location>
        <begin position="74"/>
        <end position="133"/>
    </location>
</feature>
<evidence type="ECO:0000313" key="3">
    <source>
        <dbReference type="Proteomes" id="UP001153269"/>
    </source>
</evidence>
<evidence type="ECO:0000256" key="1">
    <source>
        <dbReference type="SAM" id="MobiDB-lite"/>
    </source>
</evidence>
<feature type="compositionally biased region" description="Basic and acidic residues" evidence="1">
    <location>
        <begin position="107"/>
        <end position="124"/>
    </location>
</feature>
<name>A0A9N7YCW5_PLEPL</name>
<reference evidence="2" key="1">
    <citation type="submission" date="2020-03" db="EMBL/GenBank/DDBJ databases">
        <authorList>
            <person name="Weist P."/>
        </authorList>
    </citation>
    <scope>NUCLEOTIDE SEQUENCE</scope>
</reference>
<gene>
    <name evidence="2" type="ORF">PLEPLA_LOCUS8949</name>
</gene>
<comment type="caution">
    <text evidence="2">The sequence shown here is derived from an EMBL/GenBank/DDBJ whole genome shotgun (WGS) entry which is preliminary data.</text>
</comment>
<dbReference type="Proteomes" id="UP001153269">
    <property type="component" value="Unassembled WGS sequence"/>
</dbReference>
<dbReference type="EMBL" id="CADEAL010000502">
    <property type="protein sequence ID" value="CAB1421068.1"/>
    <property type="molecule type" value="Genomic_DNA"/>
</dbReference>
<protein>
    <submittedName>
        <fullName evidence="2">Uncharacterized protein</fullName>
    </submittedName>
</protein>